<dbReference type="PANTHER" id="PTHR39652:SF1">
    <property type="entry name" value="UPF0201 PROTEIN TK1335"/>
    <property type="match status" value="1"/>
</dbReference>
<reference evidence="2 3" key="1">
    <citation type="journal article" date="2014" name="Int. J. Syst. Evol. Microbiol.">
        <title>Nitrososphaera viennensis gen. nov., sp. nov., an aerobic and mesophilic, ammonia-oxidizing archaeon from soil and a member of the archaeal phylum Thaumarchaeota.</title>
        <authorList>
            <person name="Stieglmeier M."/>
            <person name="Klingl A."/>
            <person name="Alves R.J."/>
            <person name="Rittmann S.K."/>
            <person name="Melcher M."/>
            <person name="Leisch N."/>
            <person name="Schleper C."/>
        </authorList>
    </citation>
    <scope>NUCLEOTIDE SEQUENCE [LARGE SCALE GENOMIC DNA]</scope>
    <source>
        <strain evidence="2">EN76</strain>
    </source>
</reference>
<dbReference type="InterPro" id="IPR022803">
    <property type="entry name" value="Ribosomal_uL5_dom_sf"/>
</dbReference>
<dbReference type="SUPFAM" id="SSF55282">
    <property type="entry name" value="RL5-like"/>
    <property type="match status" value="1"/>
</dbReference>
<gene>
    <name evidence="2" type="ORF">NVIE_025110</name>
</gene>
<dbReference type="STRING" id="926571.NVIE_025110"/>
<dbReference type="HOGENOM" id="CLU_134829_1_0_2"/>
<dbReference type="OrthoDB" id="7819at2157"/>
<dbReference type="InterPro" id="IPR002739">
    <property type="entry name" value="PAB1135-like"/>
</dbReference>
<sequence length="135" mass="14698">MKNPRVSSPIEVKVEAAVNPSEDPQKVISAIENVIERCSPEFRYGSRVIGRATGSEALSIIYEQVRSRSAMGVLRRMLLDNRAGTSTGFLLNKQAATAGIAAVIEDEQESPLGPIRVTINCEELDALTDWLVPES</sequence>
<dbReference type="AlphaFoldDB" id="A0A060HNQ6"/>
<name>A0A060HNQ6_9ARCH</name>
<protein>
    <recommendedName>
        <fullName evidence="1">UPF0201 protein NVIE_025110</fullName>
    </recommendedName>
</protein>
<proteinExistence type="inferred from homology"/>
<comment type="similarity">
    <text evidence="1">Belongs to the UPF0201 family.</text>
</comment>
<dbReference type="PANTHER" id="PTHR39652">
    <property type="entry name" value="UPF0201 PROTEIN TK1335"/>
    <property type="match status" value="1"/>
</dbReference>
<dbReference type="EMBL" id="CP007536">
    <property type="protein sequence ID" value="AIC16780.1"/>
    <property type="molecule type" value="Genomic_DNA"/>
</dbReference>
<organism evidence="2 3">
    <name type="scientific">Nitrososphaera viennensis EN76</name>
    <dbReference type="NCBI Taxonomy" id="926571"/>
    <lineage>
        <taxon>Archaea</taxon>
        <taxon>Nitrososphaerota</taxon>
        <taxon>Nitrososphaeria</taxon>
        <taxon>Nitrososphaerales</taxon>
        <taxon>Nitrososphaeraceae</taxon>
        <taxon>Nitrososphaera</taxon>
    </lineage>
</organism>
<dbReference type="Pfam" id="PF01877">
    <property type="entry name" value="RNA_binding"/>
    <property type="match status" value="1"/>
</dbReference>
<dbReference type="KEGG" id="nvn:NVIE_025110"/>
<evidence type="ECO:0000313" key="3">
    <source>
        <dbReference type="Proteomes" id="UP000027093"/>
    </source>
</evidence>
<dbReference type="RefSeq" id="WP_075055464.1">
    <property type="nucleotide sequence ID" value="NZ_CP007536.1"/>
</dbReference>
<keyword evidence="3" id="KW-1185">Reference proteome</keyword>
<accession>A0A060HNQ6</accession>
<evidence type="ECO:0000313" key="2">
    <source>
        <dbReference type="EMBL" id="AIC16780.1"/>
    </source>
</evidence>
<dbReference type="HAMAP" id="MF_01112">
    <property type="entry name" value="UPF0201"/>
    <property type="match status" value="1"/>
</dbReference>
<dbReference type="GeneID" id="74947746"/>
<dbReference type="Proteomes" id="UP000027093">
    <property type="component" value="Chromosome"/>
</dbReference>
<evidence type="ECO:0000256" key="1">
    <source>
        <dbReference type="HAMAP-Rule" id="MF_01112"/>
    </source>
</evidence>
<dbReference type="Gene3D" id="3.30.1440.10">
    <property type="match status" value="1"/>
</dbReference>